<reference evidence="1" key="1">
    <citation type="submission" date="2018-02" db="EMBL/GenBank/DDBJ databases">
        <title>Rhizophora mucronata_Transcriptome.</title>
        <authorList>
            <person name="Meera S.P."/>
            <person name="Sreeshan A."/>
            <person name="Augustine A."/>
        </authorList>
    </citation>
    <scope>NUCLEOTIDE SEQUENCE</scope>
    <source>
        <tissue evidence="1">Leaf</tissue>
    </source>
</reference>
<proteinExistence type="predicted"/>
<accession>A0A2P2IH74</accession>
<name>A0A2P2IH74_RHIMU</name>
<protein>
    <submittedName>
        <fullName evidence="1">Uncharacterized protein</fullName>
    </submittedName>
</protein>
<evidence type="ECO:0000313" key="1">
    <source>
        <dbReference type="EMBL" id="MBW80569.1"/>
    </source>
</evidence>
<dbReference type="EMBL" id="GGEC01000086">
    <property type="protein sequence ID" value="MBW80569.1"/>
    <property type="molecule type" value="Transcribed_RNA"/>
</dbReference>
<organism evidence="1">
    <name type="scientific">Rhizophora mucronata</name>
    <name type="common">Asiatic mangrove</name>
    <dbReference type="NCBI Taxonomy" id="61149"/>
    <lineage>
        <taxon>Eukaryota</taxon>
        <taxon>Viridiplantae</taxon>
        <taxon>Streptophyta</taxon>
        <taxon>Embryophyta</taxon>
        <taxon>Tracheophyta</taxon>
        <taxon>Spermatophyta</taxon>
        <taxon>Magnoliopsida</taxon>
        <taxon>eudicotyledons</taxon>
        <taxon>Gunneridae</taxon>
        <taxon>Pentapetalae</taxon>
        <taxon>rosids</taxon>
        <taxon>fabids</taxon>
        <taxon>Malpighiales</taxon>
        <taxon>Rhizophoraceae</taxon>
        <taxon>Rhizophora</taxon>
    </lineage>
</organism>
<dbReference type="AlphaFoldDB" id="A0A2P2IH74"/>
<sequence>MQCSKQVALFYIIMTHTLPPYISFQSVQIVGINSIKRKWSHIHDLRGPFSHCHGKCRRRIVG</sequence>